<feature type="compositionally biased region" description="Low complexity" evidence="1">
    <location>
        <begin position="10"/>
        <end position="24"/>
    </location>
</feature>
<sequence>MTSANQPLNTAGAHTAPAPPTEGGVNPGAPTAGGARYQRPGRLVRVLRFDAIVAFLVRRGVDVWGARVLSVRGRKSGEPRTTPVNLLTVDGVQYLVAPRGHTQWVRNLRAAGEGELGVGKRVQRFTAHELPDEAKPAVLRAYLKRWSFEVGAFFTGVNARSTDEELRAVGPDHPVFRVSTQD</sequence>
<evidence type="ECO:0000313" key="2">
    <source>
        <dbReference type="EMBL" id="MCP2267662.1"/>
    </source>
</evidence>
<gene>
    <name evidence="2" type="ORF">LV75_000144</name>
</gene>
<comment type="caution">
    <text evidence="2">The sequence shown here is derived from an EMBL/GenBank/DDBJ whole genome shotgun (WGS) entry which is preliminary data.</text>
</comment>
<accession>A0ABT1I4X3</accession>
<dbReference type="EMBL" id="JAMTCO010000001">
    <property type="protein sequence ID" value="MCP2267662.1"/>
    <property type="molecule type" value="Genomic_DNA"/>
</dbReference>
<dbReference type="Proteomes" id="UP001205185">
    <property type="component" value="Unassembled WGS sequence"/>
</dbReference>
<proteinExistence type="predicted"/>
<dbReference type="NCBIfam" id="TIGR00026">
    <property type="entry name" value="hi_GC_TIGR00026"/>
    <property type="match status" value="1"/>
</dbReference>
<dbReference type="Pfam" id="PF04075">
    <property type="entry name" value="F420H2_quin_red"/>
    <property type="match status" value="1"/>
</dbReference>
<organism evidence="2 3">
    <name type="scientific">Actinokineospora diospyrosa</name>
    <dbReference type="NCBI Taxonomy" id="103728"/>
    <lineage>
        <taxon>Bacteria</taxon>
        <taxon>Bacillati</taxon>
        <taxon>Actinomycetota</taxon>
        <taxon>Actinomycetes</taxon>
        <taxon>Pseudonocardiales</taxon>
        <taxon>Pseudonocardiaceae</taxon>
        <taxon>Actinokineospora</taxon>
    </lineage>
</organism>
<dbReference type="InterPro" id="IPR012349">
    <property type="entry name" value="Split_barrel_FMN-bd"/>
</dbReference>
<dbReference type="Gene3D" id="2.30.110.10">
    <property type="entry name" value="Electron Transport, Fmn-binding Protein, Chain A"/>
    <property type="match status" value="1"/>
</dbReference>
<dbReference type="InterPro" id="IPR004378">
    <property type="entry name" value="F420H2_quin_Rdtase"/>
</dbReference>
<name>A0ABT1I4X3_9PSEU</name>
<dbReference type="RefSeq" id="WP_253884587.1">
    <property type="nucleotide sequence ID" value="NZ_BAAAVB010000002.1"/>
</dbReference>
<feature type="region of interest" description="Disordered" evidence="1">
    <location>
        <begin position="1"/>
        <end position="36"/>
    </location>
</feature>
<keyword evidence="3" id="KW-1185">Reference proteome</keyword>
<protein>
    <submittedName>
        <fullName evidence="2">Deazaflavin-dependent oxidoreductase, nitroreductase family</fullName>
    </submittedName>
</protein>
<evidence type="ECO:0000256" key="1">
    <source>
        <dbReference type="SAM" id="MobiDB-lite"/>
    </source>
</evidence>
<evidence type="ECO:0000313" key="3">
    <source>
        <dbReference type="Proteomes" id="UP001205185"/>
    </source>
</evidence>
<reference evidence="2 3" key="1">
    <citation type="submission" date="2022-06" db="EMBL/GenBank/DDBJ databases">
        <title>Genomic Encyclopedia of Archaeal and Bacterial Type Strains, Phase II (KMG-II): from individual species to whole genera.</title>
        <authorList>
            <person name="Goeker M."/>
        </authorList>
    </citation>
    <scope>NUCLEOTIDE SEQUENCE [LARGE SCALE GENOMIC DNA]</scope>
    <source>
        <strain evidence="2 3">DSM 44255</strain>
    </source>
</reference>